<accession>A0A915KVU6</accession>
<organism evidence="1 2">
    <name type="scientific">Romanomermis culicivorax</name>
    <name type="common">Nematode worm</name>
    <dbReference type="NCBI Taxonomy" id="13658"/>
    <lineage>
        <taxon>Eukaryota</taxon>
        <taxon>Metazoa</taxon>
        <taxon>Ecdysozoa</taxon>
        <taxon>Nematoda</taxon>
        <taxon>Enoplea</taxon>
        <taxon>Dorylaimia</taxon>
        <taxon>Mermithida</taxon>
        <taxon>Mermithoidea</taxon>
        <taxon>Mermithidae</taxon>
        <taxon>Romanomermis</taxon>
    </lineage>
</organism>
<protein>
    <submittedName>
        <fullName evidence="2">Secreted protein</fullName>
    </submittedName>
</protein>
<evidence type="ECO:0000313" key="2">
    <source>
        <dbReference type="WBParaSite" id="nRc.2.0.1.t41670-RA"/>
    </source>
</evidence>
<sequence length="72" mass="8355">MHCMMYICKPFLFATRIFFLRKQLSCVVNRRIIPVVVVDDPKQPSIVIRIALFISPLPYPAPPIVTTARIWI</sequence>
<proteinExistence type="predicted"/>
<dbReference type="AlphaFoldDB" id="A0A915KVU6"/>
<dbReference type="Proteomes" id="UP000887565">
    <property type="component" value="Unplaced"/>
</dbReference>
<reference evidence="2" key="1">
    <citation type="submission" date="2022-11" db="UniProtKB">
        <authorList>
            <consortium name="WormBaseParasite"/>
        </authorList>
    </citation>
    <scope>IDENTIFICATION</scope>
</reference>
<name>A0A915KVU6_ROMCU</name>
<evidence type="ECO:0000313" key="1">
    <source>
        <dbReference type="Proteomes" id="UP000887565"/>
    </source>
</evidence>
<dbReference type="WBParaSite" id="nRc.2.0.1.t41670-RA">
    <property type="protein sequence ID" value="nRc.2.0.1.t41670-RA"/>
    <property type="gene ID" value="nRc.2.0.1.g41670"/>
</dbReference>
<keyword evidence="1" id="KW-1185">Reference proteome</keyword>